<keyword evidence="5 6" id="KW-0472">Membrane</keyword>
<organism evidence="10 12">
    <name type="scientific">Bursaphelenchus xylophilus</name>
    <name type="common">Pinewood nematode worm</name>
    <name type="synonym">Aphelenchoides xylophilus</name>
    <dbReference type="NCBI Taxonomy" id="6326"/>
    <lineage>
        <taxon>Eukaryota</taxon>
        <taxon>Metazoa</taxon>
        <taxon>Ecdysozoa</taxon>
        <taxon>Nematoda</taxon>
        <taxon>Chromadorea</taxon>
        <taxon>Rhabditida</taxon>
        <taxon>Tylenchina</taxon>
        <taxon>Tylenchomorpha</taxon>
        <taxon>Aphelenchoidea</taxon>
        <taxon>Aphelenchoididae</taxon>
        <taxon>Bursaphelenchus</taxon>
    </lineage>
</organism>
<dbReference type="WBParaSite" id="BXY_0297600.1">
    <property type="protein sequence ID" value="BXY_0297600.1"/>
    <property type="gene ID" value="BXY_0297600"/>
</dbReference>
<comment type="subcellular location">
    <subcellularLocation>
        <location evidence="1">Endomembrane system</location>
        <topology evidence="1">Multi-pass membrane protein</topology>
    </subcellularLocation>
</comment>
<keyword evidence="11" id="KW-1185">Reference proteome</keyword>
<feature type="transmembrane region" description="Helical" evidence="6">
    <location>
        <begin position="145"/>
        <end position="169"/>
    </location>
</feature>
<name>A0A1I7RQI2_BURXY</name>
<dbReference type="Pfam" id="PF10277">
    <property type="entry name" value="Frag1"/>
    <property type="match status" value="1"/>
</dbReference>
<keyword evidence="4 6" id="KW-1133">Transmembrane helix</keyword>
<evidence type="ECO:0000313" key="9">
    <source>
        <dbReference type="EMBL" id="CAG9104622.1"/>
    </source>
</evidence>
<evidence type="ECO:0000256" key="1">
    <source>
        <dbReference type="ARBA" id="ARBA00004127"/>
    </source>
</evidence>
<dbReference type="Proteomes" id="UP000582659">
    <property type="component" value="Unassembled WGS sequence"/>
</dbReference>
<dbReference type="Proteomes" id="UP000095284">
    <property type="component" value="Unplaced"/>
</dbReference>
<proteinExistence type="inferred from homology"/>
<dbReference type="PANTHER" id="PTHR21324:SF2">
    <property type="entry name" value="EG:22E5.9 PROTEIN"/>
    <property type="match status" value="1"/>
</dbReference>
<evidence type="ECO:0000313" key="8">
    <source>
        <dbReference type="EMBL" id="CAD5219391.1"/>
    </source>
</evidence>
<dbReference type="OrthoDB" id="191706at2759"/>
<dbReference type="InterPro" id="IPR019402">
    <property type="entry name" value="CWH43_N"/>
</dbReference>
<accession>A0A1I7RQI2</accession>
<dbReference type="eggNOG" id="KOG4320">
    <property type="taxonomic scope" value="Eukaryota"/>
</dbReference>
<dbReference type="InterPro" id="IPR050911">
    <property type="entry name" value="DRAM/TMEM150_Autophagy_Mod"/>
</dbReference>
<evidence type="ECO:0000313" key="10">
    <source>
        <dbReference type="Proteomes" id="UP000095284"/>
    </source>
</evidence>
<feature type="transmembrane region" description="Helical" evidence="6">
    <location>
        <begin position="113"/>
        <end position="133"/>
    </location>
</feature>
<dbReference type="AlphaFoldDB" id="A0A1I7RQI2"/>
<sequence>MSNKVGIICEGRQRNVHCHKPVVYLYTPVFPVLCAGLGILAFVSGYVIAVLNDHEEAWFSMISDGGTLPPESCIFGLLLSFSNFFWYLTCFARHCQLIQYVHYHRGPETKFRGVIWFMLITGLASGTGTAIVACFQEGGTPTAHGLGALLSFFAGMIYIWCYVAISVVIRPSFAPKWLTIARIVVTTAVTSALIMHQICMFIEPFVEKLPDGSKPPHPEAMDGGIYRMKPGEPYYLNHLIACISEWILGIGFFVIIGSLCYELNTFELNTLTKEDEKYLFEENRTPVLVSHNLKH</sequence>
<dbReference type="PANTHER" id="PTHR21324">
    <property type="entry name" value="FASTING-INDUCIBLE INTEGRAL MEMBRANE PROTEIN TM6P1-RELATED"/>
    <property type="match status" value="1"/>
</dbReference>
<feature type="transmembrane region" description="Helical" evidence="6">
    <location>
        <begin position="68"/>
        <end position="92"/>
    </location>
</feature>
<evidence type="ECO:0000256" key="4">
    <source>
        <dbReference type="ARBA" id="ARBA00022989"/>
    </source>
</evidence>
<keyword evidence="3 6" id="KW-0812">Transmembrane</keyword>
<dbReference type="EMBL" id="CAJFDI010000003">
    <property type="protein sequence ID" value="CAD5219391.1"/>
    <property type="molecule type" value="Genomic_DNA"/>
</dbReference>
<protein>
    <submittedName>
        <fullName evidence="8">(pine wood nematode) hypothetical protein</fullName>
    </submittedName>
</protein>
<evidence type="ECO:0000256" key="3">
    <source>
        <dbReference type="ARBA" id="ARBA00022692"/>
    </source>
</evidence>
<evidence type="ECO:0000313" key="12">
    <source>
        <dbReference type="WBParaSite" id="BXY_0297600.1"/>
    </source>
</evidence>
<evidence type="ECO:0000256" key="2">
    <source>
        <dbReference type="ARBA" id="ARBA00006565"/>
    </source>
</evidence>
<reference evidence="9" key="2">
    <citation type="submission" date="2020-08" db="EMBL/GenBank/DDBJ databases">
        <authorList>
            <person name="Kikuchi T."/>
        </authorList>
    </citation>
    <scope>NUCLEOTIDE SEQUENCE</scope>
    <source>
        <strain evidence="8">Ka4C1</strain>
    </source>
</reference>
<evidence type="ECO:0000256" key="5">
    <source>
        <dbReference type="ARBA" id="ARBA00023136"/>
    </source>
</evidence>
<comment type="similarity">
    <text evidence="2">Belongs to the DRAM/TMEM150 family.</text>
</comment>
<dbReference type="GO" id="GO:0012505">
    <property type="term" value="C:endomembrane system"/>
    <property type="evidence" value="ECO:0007669"/>
    <property type="project" value="UniProtKB-SubCell"/>
</dbReference>
<reference evidence="12" key="1">
    <citation type="submission" date="2016-11" db="UniProtKB">
        <authorList>
            <consortium name="WormBaseParasite"/>
        </authorList>
    </citation>
    <scope>IDENTIFICATION</scope>
</reference>
<dbReference type="Proteomes" id="UP000659654">
    <property type="component" value="Unassembled WGS sequence"/>
</dbReference>
<feature type="domain" description="CWH43-like N-terminal" evidence="7">
    <location>
        <begin position="29"/>
        <end position="265"/>
    </location>
</feature>
<feature type="transmembrane region" description="Helical" evidence="6">
    <location>
        <begin position="181"/>
        <end position="206"/>
    </location>
</feature>
<feature type="transmembrane region" description="Helical" evidence="6">
    <location>
        <begin position="235"/>
        <end position="261"/>
    </location>
</feature>
<evidence type="ECO:0000259" key="7">
    <source>
        <dbReference type="Pfam" id="PF10277"/>
    </source>
</evidence>
<feature type="transmembrane region" description="Helical" evidence="6">
    <location>
        <begin position="22"/>
        <end position="48"/>
    </location>
</feature>
<evidence type="ECO:0000313" key="11">
    <source>
        <dbReference type="Proteomes" id="UP000659654"/>
    </source>
</evidence>
<gene>
    <name evidence="8" type="ORF">BXYJ_LOCUS5655</name>
</gene>
<evidence type="ECO:0000256" key="6">
    <source>
        <dbReference type="SAM" id="Phobius"/>
    </source>
</evidence>
<dbReference type="EMBL" id="CAJFCV020000003">
    <property type="protein sequence ID" value="CAG9104622.1"/>
    <property type="molecule type" value="Genomic_DNA"/>
</dbReference>